<evidence type="ECO:0000313" key="2">
    <source>
        <dbReference type="EMBL" id="CUS03540.2"/>
    </source>
</evidence>
<gene>
    <name evidence="2" type="ORF">CFX0092_A1662</name>
</gene>
<evidence type="ECO:0000256" key="1">
    <source>
        <dbReference type="SAM" id="MobiDB-lite"/>
    </source>
</evidence>
<dbReference type="EMBL" id="LN890655">
    <property type="protein sequence ID" value="CUS03540.2"/>
    <property type="molecule type" value="Genomic_DNA"/>
</dbReference>
<feature type="region of interest" description="Disordered" evidence="1">
    <location>
        <begin position="50"/>
        <end position="69"/>
    </location>
</feature>
<accession>A0A160T4J6</accession>
<protein>
    <submittedName>
        <fullName evidence="2">Uncharacterized protein</fullName>
    </submittedName>
</protein>
<proteinExistence type="predicted"/>
<dbReference type="AlphaFoldDB" id="A0A160T4J6"/>
<evidence type="ECO:0000313" key="3">
    <source>
        <dbReference type="Proteomes" id="UP000215027"/>
    </source>
</evidence>
<keyword evidence="3" id="KW-1185">Reference proteome</keyword>
<sequence>MAGRIRPLETFSIIEEGAGHVKTAAAKPQTFPVFSKLFIRLGPLLPPIERAQSEMKGPPPARRITPVYS</sequence>
<name>A0A160T4J6_9CHLR</name>
<reference evidence="2" key="1">
    <citation type="submission" date="2016-01" db="EMBL/GenBank/DDBJ databases">
        <authorList>
            <person name="Mcilroy J.S."/>
            <person name="Karst M S."/>
            <person name="Albertsen M."/>
        </authorList>
    </citation>
    <scope>NUCLEOTIDE SEQUENCE</scope>
    <source>
        <strain evidence="2">Cfx-K</strain>
    </source>
</reference>
<dbReference type="Proteomes" id="UP000215027">
    <property type="component" value="Chromosome I"/>
</dbReference>
<organism evidence="2 3">
    <name type="scientific">Candidatus Promineifilum breve</name>
    <dbReference type="NCBI Taxonomy" id="1806508"/>
    <lineage>
        <taxon>Bacteria</taxon>
        <taxon>Bacillati</taxon>
        <taxon>Chloroflexota</taxon>
        <taxon>Ardenticatenia</taxon>
        <taxon>Candidatus Promineifilales</taxon>
        <taxon>Candidatus Promineifilaceae</taxon>
        <taxon>Candidatus Promineifilum</taxon>
    </lineage>
</organism>
<dbReference type="KEGG" id="pbf:CFX0092_A1662"/>